<evidence type="ECO:0000313" key="2">
    <source>
        <dbReference type="EMBL" id="KAJ1107520.1"/>
    </source>
</evidence>
<protein>
    <submittedName>
        <fullName evidence="2">Uncharacterized protein</fullName>
    </submittedName>
</protein>
<dbReference type="Proteomes" id="UP001066276">
    <property type="component" value="Chromosome 9"/>
</dbReference>
<feature type="region of interest" description="Disordered" evidence="1">
    <location>
        <begin position="21"/>
        <end position="107"/>
    </location>
</feature>
<feature type="compositionally biased region" description="Basic and acidic residues" evidence="1">
    <location>
        <begin position="61"/>
        <end position="81"/>
    </location>
</feature>
<feature type="compositionally biased region" description="Basic residues" evidence="1">
    <location>
        <begin position="82"/>
        <end position="98"/>
    </location>
</feature>
<evidence type="ECO:0000256" key="1">
    <source>
        <dbReference type="SAM" id="MobiDB-lite"/>
    </source>
</evidence>
<dbReference type="EMBL" id="JANPWB010000013">
    <property type="protein sequence ID" value="KAJ1107520.1"/>
    <property type="molecule type" value="Genomic_DNA"/>
</dbReference>
<proteinExistence type="predicted"/>
<evidence type="ECO:0000313" key="3">
    <source>
        <dbReference type="Proteomes" id="UP001066276"/>
    </source>
</evidence>
<feature type="compositionally biased region" description="Basic residues" evidence="1">
    <location>
        <begin position="50"/>
        <end position="60"/>
    </location>
</feature>
<dbReference type="AlphaFoldDB" id="A0AAV7MUS8"/>
<accession>A0AAV7MUS8</accession>
<keyword evidence="3" id="KW-1185">Reference proteome</keyword>
<sequence>MLAHMRAEAMKRGKDWLCAKMAEKSDDDQMPGGTDKTTMLMTGEGSGTPPRHKEKIKGKKQKEDQQRKQPRDRRVLNDLPHHQRRANHQRAAVHKHQPREHGESAMAGRENVMQVQCSDLQEQVTGSEYSELHKTRPCRLKPAEESGFYMKELGGGDKP</sequence>
<reference evidence="2" key="1">
    <citation type="journal article" date="2022" name="bioRxiv">
        <title>Sequencing and chromosome-scale assembly of the giantPleurodeles waltlgenome.</title>
        <authorList>
            <person name="Brown T."/>
            <person name="Elewa A."/>
            <person name="Iarovenko S."/>
            <person name="Subramanian E."/>
            <person name="Araus A.J."/>
            <person name="Petzold A."/>
            <person name="Susuki M."/>
            <person name="Suzuki K.-i.T."/>
            <person name="Hayashi T."/>
            <person name="Toyoda A."/>
            <person name="Oliveira C."/>
            <person name="Osipova E."/>
            <person name="Leigh N.D."/>
            <person name="Simon A."/>
            <person name="Yun M.H."/>
        </authorList>
    </citation>
    <scope>NUCLEOTIDE SEQUENCE</scope>
    <source>
        <strain evidence="2">20211129_DDA</strain>
        <tissue evidence="2">Liver</tissue>
    </source>
</reference>
<gene>
    <name evidence="2" type="ORF">NDU88_004910</name>
</gene>
<organism evidence="2 3">
    <name type="scientific">Pleurodeles waltl</name>
    <name type="common">Iberian ribbed newt</name>
    <dbReference type="NCBI Taxonomy" id="8319"/>
    <lineage>
        <taxon>Eukaryota</taxon>
        <taxon>Metazoa</taxon>
        <taxon>Chordata</taxon>
        <taxon>Craniata</taxon>
        <taxon>Vertebrata</taxon>
        <taxon>Euteleostomi</taxon>
        <taxon>Amphibia</taxon>
        <taxon>Batrachia</taxon>
        <taxon>Caudata</taxon>
        <taxon>Salamandroidea</taxon>
        <taxon>Salamandridae</taxon>
        <taxon>Pleurodelinae</taxon>
        <taxon>Pleurodeles</taxon>
    </lineage>
</organism>
<comment type="caution">
    <text evidence="2">The sequence shown here is derived from an EMBL/GenBank/DDBJ whole genome shotgun (WGS) entry which is preliminary data.</text>
</comment>
<name>A0AAV7MUS8_PLEWA</name>